<dbReference type="EMBL" id="OBDO01000002">
    <property type="protein sequence ID" value="SNX95395.1"/>
    <property type="molecule type" value="Genomic_DNA"/>
</dbReference>
<organism evidence="2 3">
    <name type="scientific">Geodermatophilus sabuli</name>
    <dbReference type="NCBI Taxonomy" id="1564158"/>
    <lineage>
        <taxon>Bacteria</taxon>
        <taxon>Bacillati</taxon>
        <taxon>Actinomycetota</taxon>
        <taxon>Actinomycetes</taxon>
        <taxon>Geodermatophilales</taxon>
        <taxon>Geodermatophilaceae</taxon>
        <taxon>Geodermatophilus</taxon>
    </lineage>
</organism>
<evidence type="ECO:0000313" key="2">
    <source>
        <dbReference type="EMBL" id="SNX95395.1"/>
    </source>
</evidence>
<name>A0A285E8P6_9ACTN</name>
<proteinExistence type="predicted"/>
<keyword evidence="3" id="KW-1185">Reference proteome</keyword>
<accession>A0A285E8P6</accession>
<protein>
    <submittedName>
        <fullName evidence="2">Uncharacterized protein</fullName>
    </submittedName>
</protein>
<reference evidence="2 3" key="1">
    <citation type="submission" date="2017-09" db="EMBL/GenBank/DDBJ databases">
        <authorList>
            <person name="Ehlers B."/>
            <person name="Leendertz F.H."/>
        </authorList>
    </citation>
    <scope>NUCLEOTIDE SEQUENCE [LARGE SCALE GENOMIC DNA]</scope>
    <source>
        <strain evidence="2 3">DSM 46844</strain>
    </source>
</reference>
<sequence>MSHSRDVTMPEPADDRDVQPLGGEMAPPADPESQGGTEGPASGVAGPSYPPAESEPDAG</sequence>
<feature type="region of interest" description="Disordered" evidence="1">
    <location>
        <begin position="1"/>
        <end position="59"/>
    </location>
</feature>
<evidence type="ECO:0000313" key="3">
    <source>
        <dbReference type="Proteomes" id="UP000219514"/>
    </source>
</evidence>
<evidence type="ECO:0000256" key="1">
    <source>
        <dbReference type="SAM" id="MobiDB-lite"/>
    </source>
</evidence>
<dbReference type="AlphaFoldDB" id="A0A285E8P6"/>
<gene>
    <name evidence="2" type="ORF">SAMN06893097_10290</name>
</gene>
<feature type="compositionally biased region" description="Basic and acidic residues" evidence="1">
    <location>
        <begin position="1"/>
        <end position="18"/>
    </location>
</feature>
<dbReference type="Proteomes" id="UP000219514">
    <property type="component" value="Unassembled WGS sequence"/>
</dbReference>